<evidence type="ECO:0000313" key="8">
    <source>
        <dbReference type="Proteomes" id="UP000663829"/>
    </source>
</evidence>
<name>A0A815UKG8_9BILA</name>
<gene>
    <name evidence="5" type="ORF">GPM918_LOCUS37528</name>
    <name evidence="4" type="ORF">OVA965_LOCUS2286</name>
    <name evidence="7" type="ORF">SRO942_LOCUS38298</name>
    <name evidence="6" type="ORF">TMI583_LOCUS2286</name>
</gene>
<comment type="caution">
    <text evidence="5">The sequence shown here is derived from an EMBL/GenBank/DDBJ whole genome shotgun (WGS) entry which is preliminary data.</text>
</comment>
<dbReference type="Proteomes" id="UP000663829">
    <property type="component" value="Unassembled WGS sequence"/>
</dbReference>
<dbReference type="PROSITE" id="PS50005">
    <property type="entry name" value="TPR"/>
    <property type="match status" value="5"/>
</dbReference>
<dbReference type="EMBL" id="CAJOBA010000476">
    <property type="protein sequence ID" value="CAF3535283.1"/>
    <property type="molecule type" value="Genomic_DNA"/>
</dbReference>
<evidence type="ECO:0000313" key="4">
    <source>
        <dbReference type="EMBL" id="CAF0756022.1"/>
    </source>
</evidence>
<dbReference type="Proteomes" id="UP000677228">
    <property type="component" value="Unassembled WGS sequence"/>
</dbReference>
<protein>
    <submittedName>
        <fullName evidence="5">Uncharacterized protein</fullName>
    </submittedName>
</protein>
<dbReference type="EMBL" id="CAJOBC010089378">
    <property type="protein sequence ID" value="CAF4379884.1"/>
    <property type="molecule type" value="Genomic_DNA"/>
</dbReference>
<dbReference type="Proteomes" id="UP000681722">
    <property type="component" value="Unassembled WGS sequence"/>
</dbReference>
<dbReference type="PROSITE" id="PS50293">
    <property type="entry name" value="TPR_REGION"/>
    <property type="match status" value="1"/>
</dbReference>
<dbReference type="EMBL" id="CAJNOQ010023823">
    <property type="protein sequence ID" value="CAF1520393.1"/>
    <property type="molecule type" value="Genomic_DNA"/>
</dbReference>
<feature type="repeat" description="TPR" evidence="3">
    <location>
        <begin position="107"/>
        <end position="140"/>
    </location>
</feature>
<keyword evidence="8" id="KW-1185">Reference proteome</keyword>
<dbReference type="Pfam" id="PF13181">
    <property type="entry name" value="TPR_8"/>
    <property type="match status" value="1"/>
</dbReference>
<dbReference type="SUPFAM" id="SSF56399">
    <property type="entry name" value="ADP-ribosylation"/>
    <property type="match status" value="1"/>
</dbReference>
<accession>A0A815UKG8</accession>
<sequence>MRSFLSTSIDREAALCFAQAGAHDVEKVLFVIEADTHRQTAPFASISHLSYFRTEDEVLFMLGAVFRIEKVDCDGGVWVVKLVLCSKDAHEIKKMIDHMKKEIGEGEATFYSLGCLLRKMGKYEKAERCIQRRLRELPQNHPHEAPCYHLLGNIADDKGDYTLALEHHNKSLSINLHTLTPDHPHIGYSYNSIGGVYNVMGDNESALQNYEKALSIWSKCYGKNDERIGDVYNNMGNIYLRENKLNLAINNYTRSLEIKKKVLPTDHPSVGDIYMNIGSVYATKGEYDMALSNYDKALRIKTKSLLPTHPSIATTYKNIGFVHEDTNKHQLALEYFQKAAMILHHSLPSTHPWVVTIEDAIRRIKSKLKYIDQSSLFSSVIRLSSV</sequence>
<dbReference type="PROSITE" id="PS51996">
    <property type="entry name" value="TR_MART"/>
    <property type="match status" value="1"/>
</dbReference>
<proteinExistence type="predicted"/>
<dbReference type="Proteomes" id="UP000682733">
    <property type="component" value="Unassembled WGS sequence"/>
</dbReference>
<dbReference type="Gene3D" id="3.90.176.10">
    <property type="entry name" value="Toxin ADP-ribosyltransferase, Chain A, domain 1"/>
    <property type="match status" value="1"/>
</dbReference>
<dbReference type="SUPFAM" id="SSF81901">
    <property type="entry name" value="HCP-like"/>
    <property type="match status" value="1"/>
</dbReference>
<dbReference type="Pfam" id="PF13176">
    <property type="entry name" value="TPR_7"/>
    <property type="match status" value="1"/>
</dbReference>
<dbReference type="AlphaFoldDB" id="A0A815UKG8"/>
<evidence type="ECO:0000256" key="1">
    <source>
        <dbReference type="ARBA" id="ARBA00022737"/>
    </source>
</evidence>
<feature type="repeat" description="TPR" evidence="3">
    <location>
        <begin position="187"/>
        <end position="220"/>
    </location>
</feature>
<reference evidence="5" key="1">
    <citation type="submission" date="2021-02" db="EMBL/GenBank/DDBJ databases">
        <authorList>
            <person name="Nowell W R."/>
        </authorList>
    </citation>
    <scope>NUCLEOTIDE SEQUENCE</scope>
</reference>
<keyword evidence="1" id="KW-0677">Repeat</keyword>
<dbReference type="OrthoDB" id="5587616at2759"/>
<feature type="repeat" description="TPR" evidence="3">
    <location>
        <begin position="313"/>
        <end position="346"/>
    </location>
</feature>
<evidence type="ECO:0000313" key="7">
    <source>
        <dbReference type="EMBL" id="CAF4379884.1"/>
    </source>
</evidence>
<dbReference type="InterPro" id="IPR019734">
    <property type="entry name" value="TPR_rpt"/>
</dbReference>
<dbReference type="Gene3D" id="1.25.40.10">
    <property type="entry name" value="Tetratricopeptide repeat domain"/>
    <property type="match status" value="2"/>
</dbReference>
<dbReference type="InterPro" id="IPR011990">
    <property type="entry name" value="TPR-like_helical_dom_sf"/>
</dbReference>
<dbReference type="EMBL" id="CAJNOK010000476">
    <property type="protein sequence ID" value="CAF0756022.1"/>
    <property type="molecule type" value="Genomic_DNA"/>
</dbReference>
<dbReference type="PANTHER" id="PTHR45641">
    <property type="entry name" value="TETRATRICOPEPTIDE REPEAT PROTEIN (AFU_ORTHOLOGUE AFUA_6G03870)"/>
    <property type="match status" value="1"/>
</dbReference>
<dbReference type="SMART" id="SM00028">
    <property type="entry name" value="TPR"/>
    <property type="match status" value="6"/>
</dbReference>
<dbReference type="PANTHER" id="PTHR45641:SF19">
    <property type="entry name" value="NEPHROCYSTIN-3"/>
    <property type="match status" value="1"/>
</dbReference>
<dbReference type="Pfam" id="PF13424">
    <property type="entry name" value="TPR_12"/>
    <property type="match status" value="2"/>
</dbReference>
<evidence type="ECO:0000256" key="3">
    <source>
        <dbReference type="PROSITE-ProRule" id="PRU00339"/>
    </source>
</evidence>
<feature type="repeat" description="TPR" evidence="3">
    <location>
        <begin position="271"/>
        <end position="304"/>
    </location>
</feature>
<evidence type="ECO:0000313" key="5">
    <source>
        <dbReference type="EMBL" id="CAF1520393.1"/>
    </source>
</evidence>
<feature type="repeat" description="TPR" evidence="3">
    <location>
        <begin position="229"/>
        <end position="262"/>
    </location>
</feature>
<evidence type="ECO:0000313" key="6">
    <source>
        <dbReference type="EMBL" id="CAF3535283.1"/>
    </source>
</evidence>
<evidence type="ECO:0000256" key="2">
    <source>
        <dbReference type="ARBA" id="ARBA00022803"/>
    </source>
</evidence>
<organism evidence="5 8">
    <name type="scientific">Didymodactylos carnosus</name>
    <dbReference type="NCBI Taxonomy" id="1234261"/>
    <lineage>
        <taxon>Eukaryota</taxon>
        <taxon>Metazoa</taxon>
        <taxon>Spiralia</taxon>
        <taxon>Gnathifera</taxon>
        <taxon>Rotifera</taxon>
        <taxon>Eurotatoria</taxon>
        <taxon>Bdelloidea</taxon>
        <taxon>Philodinida</taxon>
        <taxon>Philodinidae</taxon>
        <taxon>Didymodactylos</taxon>
    </lineage>
</organism>
<keyword evidence="2 3" id="KW-0802">TPR repeat</keyword>